<evidence type="ECO:0008006" key="3">
    <source>
        <dbReference type="Google" id="ProtNLM"/>
    </source>
</evidence>
<organism evidence="1 2">
    <name type="scientific">Kibdelosporangium lantanae</name>
    <dbReference type="NCBI Taxonomy" id="1497396"/>
    <lineage>
        <taxon>Bacteria</taxon>
        <taxon>Bacillati</taxon>
        <taxon>Actinomycetota</taxon>
        <taxon>Actinomycetes</taxon>
        <taxon>Pseudonocardiales</taxon>
        <taxon>Pseudonocardiaceae</taxon>
        <taxon>Kibdelosporangium</taxon>
    </lineage>
</organism>
<proteinExistence type="predicted"/>
<keyword evidence="2" id="KW-1185">Reference proteome</keyword>
<gene>
    <name evidence="1" type="ORF">ACFQ1S_14120</name>
</gene>
<evidence type="ECO:0000313" key="1">
    <source>
        <dbReference type="EMBL" id="MFD1046610.1"/>
    </source>
</evidence>
<accession>A0ABW3MAC2</accession>
<sequence>METLIGFAVGFVVGTQYGRDGLAKVRDSWQAISSSPEFHNLLRTGAAVAGSAVREVMNGDISEIVASITRKLDRAA</sequence>
<dbReference type="EMBL" id="JBHTIS010000723">
    <property type="protein sequence ID" value="MFD1046610.1"/>
    <property type="molecule type" value="Genomic_DNA"/>
</dbReference>
<protein>
    <recommendedName>
        <fullName evidence="3">YtxH domain-containing protein</fullName>
    </recommendedName>
</protein>
<evidence type="ECO:0000313" key="2">
    <source>
        <dbReference type="Proteomes" id="UP001597045"/>
    </source>
</evidence>
<dbReference type="Proteomes" id="UP001597045">
    <property type="component" value="Unassembled WGS sequence"/>
</dbReference>
<name>A0ABW3MAC2_9PSEU</name>
<comment type="caution">
    <text evidence="1">The sequence shown here is derived from an EMBL/GenBank/DDBJ whole genome shotgun (WGS) entry which is preliminary data.</text>
</comment>
<reference evidence="2" key="1">
    <citation type="journal article" date="2019" name="Int. J. Syst. Evol. Microbiol.">
        <title>The Global Catalogue of Microorganisms (GCM) 10K type strain sequencing project: providing services to taxonomists for standard genome sequencing and annotation.</title>
        <authorList>
            <consortium name="The Broad Institute Genomics Platform"/>
            <consortium name="The Broad Institute Genome Sequencing Center for Infectious Disease"/>
            <person name="Wu L."/>
            <person name="Ma J."/>
        </authorList>
    </citation>
    <scope>NUCLEOTIDE SEQUENCE [LARGE SCALE GENOMIC DNA]</scope>
    <source>
        <strain evidence="2">JCM 31486</strain>
    </source>
</reference>